<dbReference type="Gene3D" id="3.40.50.720">
    <property type="entry name" value="NAD(P)-binding Rossmann-like Domain"/>
    <property type="match status" value="1"/>
</dbReference>
<dbReference type="AlphaFoldDB" id="A0A4D6KBZ8"/>
<evidence type="ECO:0000313" key="3">
    <source>
        <dbReference type="EMBL" id="QCD66048.1"/>
    </source>
</evidence>
<dbReference type="PANTHER" id="PTHR43377">
    <property type="entry name" value="BILIVERDIN REDUCTASE A"/>
    <property type="match status" value="1"/>
</dbReference>
<dbReference type="InterPro" id="IPR036291">
    <property type="entry name" value="NAD(P)-bd_dom_sf"/>
</dbReference>
<sequence>MRILFTGLGSIGRRHLRLLDERPEEFEVHAYRSGTAEGDGPAGIVEHDSLEAGLAVDPDVAFVTNPTALHVETATRCARSGCDLFLEKPLSDSLAGVEELQQVVDERDLITYVGCQLRFSPVLAAVRDALGADRIGDVLSFRATAGSHLPEWRPGQDYRNSYSASSELGGGVVLDLVHELDYIYWLLGDVATVDGHIGHLSSLEIETEDVAEIVLRTRSGALGSVHLDYFRRVPKRTLVVIGEAGVVRADLNEQTVTIETPAETDHREFDYTRDDVFRDQLGYFLEHVRTREPCHNDVPEAKRVLEIALEAKENQV</sequence>
<dbReference type="GO" id="GO:0000166">
    <property type="term" value="F:nucleotide binding"/>
    <property type="evidence" value="ECO:0007669"/>
    <property type="project" value="InterPro"/>
</dbReference>
<dbReference type="Gene3D" id="3.30.360.10">
    <property type="entry name" value="Dihydrodipicolinate Reductase, domain 2"/>
    <property type="match status" value="1"/>
</dbReference>
<gene>
    <name evidence="3" type="ORF">E5139_10490</name>
</gene>
<dbReference type="RefSeq" id="WP_015762431.1">
    <property type="nucleotide sequence ID" value="NZ_CP039375.1"/>
</dbReference>
<evidence type="ECO:0000259" key="2">
    <source>
        <dbReference type="Pfam" id="PF22725"/>
    </source>
</evidence>
<dbReference type="SUPFAM" id="SSF51735">
    <property type="entry name" value="NAD(P)-binding Rossmann-fold domains"/>
    <property type="match status" value="1"/>
</dbReference>
<dbReference type="SUPFAM" id="SSF55347">
    <property type="entry name" value="Glyceraldehyde-3-phosphate dehydrogenase-like, C-terminal domain"/>
    <property type="match status" value="1"/>
</dbReference>
<feature type="domain" description="GFO/IDH/MocA-like oxidoreductase" evidence="2">
    <location>
        <begin position="124"/>
        <end position="247"/>
    </location>
</feature>
<accession>A0A4D6KBZ8</accession>
<dbReference type="GeneID" id="42179368"/>
<dbReference type="OMA" id="QYLPDWR"/>
<dbReference type="Pfam" id="PF22725">
    <property type="entry name" value="GFO_IDH_MocA_C3"/>
    <property type="match status" value="1"/>
</dbReference>
<evidence type="ECO:0000313" key="4">
    <source>
        <dbReference type="Proteomes" id="UP000297053"/>
    </source>
</evidence>
<evidence type="ECO:0000259" key="1">
    <source>
        <dbReference type="Pfam" id="PF01408"/>
    </source>
</evidence>
<feature type="domain" description="Gfo/Idh/MocA-like oxidoreductase N-terminal" evidence="1">
    <location>
        <begin position="1"/>
        <end position="114"/>
    </location>
</feature>
<dbReference type="InterPro" id="IPR051450">
    <property type="entry name" value="Gfo/Idh/MocA_Oxidoreductases"/>
</dbReference>
<dbReference type="KEGG" id="halz:E5139_10490"/>
<organism evidence="3 4">
    <name type="scientific">Halomicrobium mukohataei</name>
    <dbReference type="NCBI Taxonomy" id="57705"/>
    <lineage>
        <taxon>Archaea</taxon>
        <taxon>Methanobacteriati</taxon>
        <taxon>Methanobacteriota</taxon>
        <taxon>Stenosarchaea group</taxon>
        <taxon>Halobacteria</taxon>
        <taxon>Halobacteriales</taxon>
        <taxon>Haloarculaceae</taxon>
        <taxon>Halomicrobium</taxon>
    </lineage>
</organism>
<dbReference type="EMBL" id="CP039375">
    <property type="protein sequence ID" value="QCD66048.1"/>
    <property type="molecule type" value="Genomic_DNA"/>
</dbReference>
<dbReference type="Proteomes" id="UP000297053">
    <property type="component" value="Chromosome"/>
</dbReference>
<reference evidence="3 4" key="1">
    <citation type="submission" date="2019-04" db="EMBL/GenBank/DDBJ databases">
        <title>Complete genome sequence of Arthrobacter sp. ZXY-2 associated with effective atrazine degradation and salt adaptation.</title>
        <authorList>
            <person name="Zhao X."/>
        </authorList>
    </citation>
    <scope>NUCLEOTIDE SEQUENCE [LARGE SCALE GENOMIC DNA]</scope>
    <source>
        <strain evidence="4">ZP60</strain>
    </source>
</reference>
<protein>
    <submittedName>
        <fullName evidence="3">Gfo/Idh/MocA family oxidoreductase</fullName>
    </submittedName>
</protein>
<dbReference type="InterPro" id="IPR000683">
    <property type="entry name" value="Gfo/Idh/MocA-like_OxRdtase_N"/>
</dbReference>
<dbReference type="Pfam" id="PF01408">
    <property type="entry name" value="GFO_IDH_MocA"/>
    <property type="match status" value="1"/>
</dbReference>
<name>A0A4D6KBZ8_9EURY</name>
<reference evidence="3 4" key="2">
    <citation type="submission" date="2019-04" db="EMBL/GenBank/DDBJ databases">
        <authorList>
            <person name="Yang S."/>
            <person name="Wei W."/>
        </authorList>
    </citation>
    <scope>NUCLEOTIDE SEQUENCE [LARGE SCALE GENOMIC DNA]</scope>
    <source>
        <strain evidence="4">ZP60</strain>
    </source>
</reference>
<dbReference type="PANTHER" id="PTHR43377:SF1">
    <property type="entry name" value="BILIVERDIN REDUCTASE A"/>
    <property type="match status" value="1"/>
</dbReference>
<proteinExistence type="predicted"/>
<dbReference type="InterPro" id="IPR055170">
    <property type="entry name" value="GFO_IDH_MocA-like_dom"/>
</dbReference>